<dbReference type="InterPro" id="IPR050863">
    <property type="entry name" value="CenT-Element_Derived"/>
</dbReference>
<dbReference type="STRING" id="29655.A0A0K9Q6I2"/>
<name>A0A0K9Q6I2_ZOSMR</name>
<dbReference type="EMBL" id="LFYR01000009">
    <property type="protein sequence ID" value="KMZ76545.1"/>
    <property type="molecule type" value="Genomic_DNA"/>
</dbReference>
<feature type="non-terminal residue" evidence="4">
    <location>
        <position position="282"/>
    </location>
</feature>
<accession>A0A0K9Q6I2</accession>
<organism evidence="4 5">
    <name type="scientific">Zostera marina</name>
    <name type="common">Eelgrass</name>
    <dbReference type="NCBI Taxonomy" id="29655"/>
    <lineage>
        <taxon>Eukaryota</taxon>
        <taxon>Viridiplantae</taxon>
        <taxon>Streptophyta</taxon>
        <taxon>Embryophyta</taxon>
        <taxon>Tracheophyta</taxon>
        <taxon>Spermatophyta</taxon>
        <taxon>Magnoliopsida</taxon>
        <taxon>Liliopsida</taxon>
        <taxon>Zosteraceae</taxon>
        <taxon>Zostera</taxon>
    </lineage>
</organism>
<dbReference type="InterPro" id="IPR006600">
    <property type="entry name" value="HTH_CenpB_DNA-bd_dom"/>
</dbReference>
<evidence type="ECO:0000313" key="5">
    <source>
        <dbReference type="Proteomes" id="UP000036987"/>
    </source>
</evidence>
<protein>
    <recommendedName>
        <fullName evidence="3">HTH CENPB-type domain-containing protein</fullName>
    </recommendedName>
</protein>
<dbReference type="InterPro" id="IPR004875">
    <property type="entry name" value="DDE_SF_endonuclease_dom"/>
</dbReference>
<dbReference type="PANTHER" id="PTHR19303:SF73">
    <property type="entry name" value="PROTEIN PDC2"/>
    <property type="match status" value="1"/>
</dbReference>
<gene>
    <name evidence="4" type="ORF">ZOSMA_10068G00010</name>
</gene>
<dbReference type="Pfam" id="PF03184">
    <property type="entry name" value="DDE_1"/>
    <property type="match status" value="1"/>
</dbReference>
<keyword evidence="1" id="KW-0238">DNA-binding</keyword>
<dbReference type="PANTHER" id="PTHR19303">
    <property type="entry name" value="TRANSPOSON"/>
    <property type="match status" value="1"/>
</dbReference>
<evidence type="ECO:0000256" key="2">
    <source>
        <dbReference type="SAM" id="MobiDB-lite"/>
    </source>
</evidence>
<evidence type="ECO:0000313" key="4">
    <source>
        <dbReference type="EMBL" id="KMZ76545.1"/>
    </source>
</evidence>
<reference evidence="5" key="1">
    <citation type="journal article" date="2016" name="Nature">
        <title>The genome of the seagrass Zostera marina reveals angiosperm adaptation to the sea.</title>
        <authorList>
            <person name="Olsen J.L."/>
            <person name="Rouze P."/>
            <person name="Verhelst B."/>
            <person name="Lin Y.-C."/>
            <person name="Bayer T."/>
            <person name="Collen J."/>
            <person name="Dattolo E."/>
            <person name="De Paoli E."/>
            <person name="Dittami S."/>
            <person name="Maumus F."/>
            <person name="Michel G."/>
            <person name="Kersting A."/>
            <person name="Lauritano C."/>
            <person name="Lohaus R."/>
            <person name="Toepel M."/>
            <person name="Tonon T."/>
            <person name="Vanneste K."/>
            <person name="Amirebrahimi M."/>
            <person name="Brakel J."/>
            <person name="Bostroem C."/>
            <person name="Chovatia M."/>
            <person name="Grimwood J."/>
            <person name="Jenkins J.W."/>
            <person name="Jueterbock A."/>
            <person name="Mraz A."/>
            <person name="Stam W.T."/>
            <person name="Tice H."/>
            <person name="Bornberg-Bauer E."/>
            <person name="Green P.J."/>
            <person name="Pearson G.A."/>
            <person name="Procaccini G."/>
            <person name="Duarte C.M."/>
            <person name="Schmutz J."/>
            <person name="Reusch T.B.H."/>
            <person name="Van de Peer Y."/>
        </authorList>
    </citation>
    <scope>NUCLEOTIDE SEQUENCE [LARGE SCALE GENOMIC DNA]</scope>
    <source>
        <strain evidence="5">cv. Finnish</strain>
    </source>
</reference>
<keyword evidence="5" id="KW-1185">Reference proteome</keyword>
<feature type="compositionally biased region" description="Acidic residues" evidence="2">
    <location>
        <begin position="269"/>
        <end position="282"/>
    </location>
</feature>
<evidence type="ECO:0000259" key="3">
    <source>
        <dbReference type="PROSITE" id="PS51253"/>
    </source>
</evidence>
<dbReference type="PROSITE" id="PS51253">
    <property type="entry name" value="HTH_CENPB"/>
    <property type="match status" value="1"/>
</dbReference>
<dbReference type="Gene3D" id="1.10.10.60">
    <property type="entry name" value="Homeodomain-like"/>
    <property type="match status" value="1"/>
</dbReference>
<proteinExistence type="predicted"/>
<sequence length="282" mass="31970">AKAIKLAELLMVEGFKASEGWLSNFKERHGIVFKKVQGEAAAVDMEAVDNWRQDILIKLLTEYSPKNVFNVDETGLFWRLMPDKTMTFKGDKCSGGKKSKERITVLVGSNMDGSEKIPLLVIGKSKKPRCFKNAKIPVEYEANKKSWMTSDIFEQWLKRWDRKLGIDKRKILLFVDNCSAHPKIQLKNIKLQFFLPNATAEVQNLEEDVLEPELPQLDDLWARIQEEGGIDEQTELADFIDVDQVLATTGTRTLEEIAASTSSTAQAEPESEEDEPELQPIP</sequence>
<dbReference type="GO" id="GO:0003677">
    <property type="term" value="F:DNA binding"/>
    <property type="evidence" value="ECO:0007669"/>
    <property type="project" value="UniProtKB-KW"/>
</dbReference>
<feature type="domain" description="HTH CENPB-type" evidence="3">
    <location>
        <begin position="1"/>
        <end position="35"/>
    </location>
</feature>
<dbReference type="OMA" id="VICWNED"/>
<comment type="caution">
    <text evidence="4">The sequence shown here is derived from an EMBL/GenBank/DDBJ whole genome shotgun (WGS) entry which is preliminary data.</text>
</comment>
<dbReference type="Proteomes" id="UP000036987">
    <property type="component" value="Unassembled WGS sequence"/>
</dbReference>
<dbReference type="OrthoDB" id="999201at2759"/>
<feature type="region of interest" description="Disordered" evidence="2">
    <location>
        <begin position="255"/>
        <end position="282"/>
    </location>
</feature>
<dbReference type="AlphaFoldDB" id="A0A0K9Q6I2"/>
<evidence type="ECO:0000256" key="1">
    <source>
        <dbReference type="ARBA" id="ARBA00023125"/>
    </source>
</evidence>
<feature type="non-terminal residue" evidence="4">
    <location>
        <position position="1"/>
    </location>
</feature>
<dbReference type="Pfam" id="PF03221">
    <property type="entry name" value="HTH_Tnp_Tc5"/>
    <property type="match status" value="1"/>
</dbReference>